<gene>
    <name evidence="3" type="primary">LOC101500584</name>
</gene>
<dbReference type="PaxDb" id="3827-XP_004508053.1"/>
<dbReference type="InterPro" id="IPR036412">
    <property type="entry name" value="HAD-like_sf"/>
</dbReference>
<sequence length="348" mass="39568">MFRLKSSESLARFLYQKTLHNNSMAYSIGYYDPCSHLNKAFSQYPCDRGSYLSFPFISNLVYANVFGVSRKIGLGQKVCGFSTSGSSRSSDCSKFFVRASLWPRGFASDLEQGNGDATLVKVDDGGLNGSPATPLGFRDQRFSEKIVVAVDVDEVLGNFVSALNKYIADQYSSKYSVSEYHVYEFFKIWNCSRVEADFRVHEFFKTPYFKSGIHPLPGAQTALQKLSRFFNLSIVTSRQYVIKDHTIEWIEKNFPGLFHEIHFGNHFALDGASRPKSEICRSLNAKVLIDDNPRYAIECAEVGIRVLLFDYENSYPWSKNELVDEHPLVTKVKNWKEVEQQLMSLIAS</sequence>
<dbReference type="RefSeq" id="XP_004508053.1">
    <property type="nucleotide sequence ID" value="XM_004507996.3"/>
</dbReference>
<feature type="active site" description="Proton donor" evidence="1">
    <location>
        <position position="153"/>
    </location>
</feature>
<evidence type="ECO:0000313" key="2">
    <source>
        <dbReference type="Proteomes" id="UP000087171"/>
    </source>
</evidence>
<proteinExistence type="predicted"/>
<name>A0A1S2YPU3_CICAR</name>
<dbReference type="InterPro" id="IPR023214">
    <property type="entry name" value="HAD_sf"/>
</dbReference>
<reference evidence="3" key="2">
    <citation type="submission" date="2025-08" db="UniProtKB">
        <authorList>
            <consortium name="RefSeq"/>
        </authorList>
    </citation>
    <scope>IDENTIFICATION</scope>
    <source>
        <tissue evidence="3">Etiolated seedlings</tissue>
    </source>
</reference>
<dbReference type="PANTHER" id="PTHR35134:SF2">
    <property type="entry name" value="NUCLEOTIDASE YQFW-RELATED"/>
    <property type="match status" value="1"/>
</dbReference>
<feature type="active site" description="Nucleophile" evidence="1">
    <location>
        <position position="151"/>
    </location>
</feature>
<dbReference type="Gene3D" id="3.40.50.1000">
    <property type="entry name" value="HAD superfamily/HAD-like"/>
    <property type="match status" value="1"/>
</dbReference>
<protein>
    <submittedName>
        <fullName evidence="3">Uncharacterized protein LOC101500584</fullName>
    </submittedName>
</protein>
<dbReference type="PANTHER" id="PTHR35134">
    <property type="entry name" value="NUCLEOTIDASE YQFW-RELATED"/>
    <property type="match status" value="1"/>
</dbReference>
<evidence type="ECO:0000256" key="1">
    <source>
        <dbReference type="PIRSR" id="PIRSR610708-1"/>
    </source>
</evidence>
<dbReference type="GeneID" id="101500584"/>
<dbReference type="SUPFAM" id="SSF56784">
    <property type="entry name" value="HAD-like"/>
    <property type="match status" value="1"/>
</dbReference>
<dbReference type="KEGG" id="cam:101500584"/>
<dbReference type="OrthoDB" id="10248475at2759"/>
<dbReference type="InterPro" id="IPR010708">
    <property type="entry name" value="5'(3')-deoxyribonucleotidase"/>
</dbReference>
<dbReference type="AlphaFoldDB" id="A0A1S2YPU3"/>
<dbReference type="Pfam" id="PF06941">
    <property type="entry name" value="NT5C"/>
    <property type="match status" value="1"/>
</dbReference>
<reference evidence="2" key="1">
    <citation type="journal article" date="2013" name="Nat. Biotechnol.">
        <title>Draft genome sequence of chickpea (Cicer arietinum) provides a resource for trait improvement.</title>
        <authorList>
            <person name="Varshney R.K."/>
            <person name="Song C."/>
            <person name="Saxena R.K."/>
            <person name="Azam S."/>
            <person name="Yu S."/>
            <person name="Sharpe A.G."/>
            <person name="Cannon S."/>
            <person name="Baek J."/>
            <person name="Rosen B.D."/>
            <person name="Tar'an B."/>
            <person name="Millan T."/>
            <person name="Zhang X."/>
            <person name="Ramsay L.D."/>
            <person name="Iwata A."/>
            <person name="Wang Y."/>
            <person name="Nelson W."/>
            <person name="Farmer A.D."/>
            <person name="Gaur P.M."/>
            <person name="Soderlund C."/>
            <person name="Penmetsa R.V."/>
            <person name="Xu C."/>
            <person name="Bharti A.K."/>
            <person name="He W."/>
            <person name="Winter P."/>
            <person name="Zhao S."/>
            <person name="Hane J.K."/>
            <person name="Carrasquilla-Garcia N."/>
            <person name="Condie J.A."/>
            <person name="Upadhyaya H.D."/>
            <person name="Luo M.C."/>
            <person name="Thudi M."/>
            <person name="Gowda C.L."/>
            <person name="Singh N.P."/>
            <person name="Lichtenzveig J."/>
            <person name="Gali K.K."/>
            <person name="Rubio J."/>
            <person name="Nadarajan N."/>
            <person name="Dolezel J."/>
            <person name="Bansal K.C."/>
            <person name="Xu X."/>
            <person name="Edwards D."/>
            <person name="Zhang G."/>
            <person name="Kahl G."/>
            <person name="Gil J."/>
            <person name="Singh K.B."/>
            <person name="Datta S.K."/>
            <person name="Jackson S.A."/>
            <person name="Wang J."/>
            <person name="Cook D.R."/>
        </authorList>
    </citation>
    <scope>NUCLEOTIDE SEQUENCE [LARGE SCALE GENOMIC DNA]</scope>
    <source>
        <strain evidence="2">cv. CDC Frontier</strain>
    </source>
</reference>
<dbReference type="eggNOG" id="ENOG502QUSF">
    <property type="taxonomic scope" value="Eukaryota"/>
</dbReference>
<dbReference type="InterPro" id="IPR052419">
    <property type="entry name" value="5_3-deoxyribonucleotidase-like"/>
</dbReference>
<dbReference type="GO" id="GO:0008253">
    <property type="term" value="F:5'-nucleotidase activity"/>
    <property type="evidence" value="ECO:0007669"/>
    <property type="project" value="InterPro"/>
</dbReference>
<accession>A0A1S2YPU3</accession>
<dbReference type="STRING" id="3827.A0A1S2YPU3"/>
<dbReference type="GO" id="GO:0009264">
    <property type="term" value="P:deoxyribonucleotide catabolic process"/>
    <property type="evidence" value="ECO:0007669"/>
    <property type="project" value="InterPro"/>
</dbReference>
<keyword evidence="2" id="KW-1185">Reference proteome</keyword>
<organism evidence="2 3">
    <name type="scientific">Cicer arietinum</name>
    <name type="common">Chickpea</name>
    <name type="synonym">Garbanzo</name>
    <dbReference type="NCBI Taxonomy" id="3827"/>
    <lineage>
        <taxon>Eukaryota</taxon>
        <taxon>Viridiplantae</taxon>
        <taxon>Streptophyta</taxon>
        <taxon>Embryophyta</taxon>
        <taxon>Tracheophyta</taxon>
        <taxon>Spermatophyta</taxon>
        <taxon>Magnoliopsida</taxon>
        <taxon>eudicotyledons</taxon>
        <taxon>Gunneridae</taxon>
        <taxon>Pentapetalae</taxon>
        <taxon>rosids</taxon>
        <taxon>fabids</taxon>
        <taxon>Fabales</taxon>
        <taxon>Fabaceae</taxon>
        <taxon>Papilionoideae</taxon>
        <taxon>50 kb inversion clade</taxon>
        <taxon>NPAAA clade</taxon>
        <taxon>Hologalegina</taxon>
        <taxon>IRL clade</taxon>
        <taxon>Cicereae</taxon>
        <taxon>Cicer</taxon>
    </lineage>
</organism>
<dbReference type="Proteomes" id="UP000087171">
    <property type="component" value="Chromosome Ca7"/>
</dbReference>
<evidence type="ECO:0000313" key="3">
    <source>
        <dbReference type="RefSeq" id="XP_004508053.1"/>
    </source>
</evidence>